<dbReference type="InterPro" id="IPR003018">
    <property type="entry name" value="GAF"/>
</dbReference>
<keyword evidence="2" id="KW-0614">Plasmid</keyword>
<keyword evidence="3" id="KW-1185">Reference proteome</keyword>
<dbReference type="Pfam" id="PF13185">
    <property type="entry name" value="GAF_2"/>
    <property type="match status" value="1"/>
</dbReference>
<feature type="domain" description="GAF" evidence="1">
    <location>
        <begin position="31"/>
        <end position="161"/>
    </location>
</feature>
<dbReference type="Gene3D" id="3.30.450.40">
    <property type="match status" value="1"/>
</dbReference>
<name>A0ABY6GFF7_9BURK</name>
<protein>
    <submittedName>
        <fullName evidence="2">GAF domain-containing protein</fullName>
    </submittedName>
</protein>
<gene>
    <name evidence="2" type="ORF">M9799_17965</name>
</gene>
<reference evidence="2" key="1">
    <citation type="submission" date="2022-09" db="EMBL/GenBank/DDBJ databases">
        <title>The complete genome of Acidovorax sp. 5MLIR.</title>
        <authorList>
            <person name="Liu L."/>
            <person name="Yue J."/>
            <person name="Yang F."/>
            <person name="Yuan J."/>
            <person name="Li L."/>
        </authorList>
    </citation>
    <scope>NUCLEOTIDE SEQUENCE</scope>
    <source>
        <strain evidence="2">5MLIR</strain>
        <plasmid evidence="2">unnamed1</plasmid>
    </source>
</reference>
<dbReference type="RefSeq" id="WP_263726178.1">
    <property type="nucleotide sequence ID" value="NZ_CP106882.1"/>
</dbReference>
<evidence type="ECO:0000259" key="1">
    <source>
        <dbReference type="Pfam" id="PF13185"/>
    </source>
</evidence>
<proteinExistence type="predicted"/>
<dbReference type="EMBL" id="CP106882">
    <property type="protein sequence ID" value="UYG53821.1"/>
    <property type="molecule type" value="Genomic_DNA"/>
</dbReference>
<dbReference type="SUPFAM" id="SSF55781">
    <property type="entry name" value="GAF domain-like"/>
    <property type="match status" value="1"/>
</dbReference>
<organism evidence="2 3">
    <name type="scientific">Comamonas endophytica</name>
    <dbReference type="NCBI Taxonomy" id="2949090"/>
    <lineage>
        <taxon>Bacteria</taxon>
        <taxon>Pseudomonadati</taxon>
        <taxon>Pseudomonadota</taxon>
        <taxon>Betaproteobacteria</taxon>
        <taxon>Burkholderiales</taxon>
        <taxon>Comamonadaceae</taxon>
        <taxon>Comamonas</taxon>
    </lineage>
</organism>
<evidence type="ECO:0000313" key="3">
    <source>
        <dbReference type="Proteomes" id="UP001162800"/>
    </source>
</evidence>
<dbReference type="Proteomes" id="UP001162800">
    <property type="component" value="Plasmid unnamed1"/>
</dbReference>
<accession>A0ABY6GFF7</accession>
<geneLocation type="plasmid" evidence="2 3">
    <name>unnamed1</name>
</geneLocation>
<sequence length="168" mass="18090">MMDYDPNDIDVKISELLVATSDEADPELPSAVPEVLRLIRSKLNMDVAFVSEFTDGRRTFKAVDSAPGFTPHLEAGMSDPLEESWCQRVVEGRLPEEIRDAAPYVASGQAPNPGFPIGTHLSTPVRLADGTVYGTLCCFSRGVKAEADADLLRRTANVLAAKLSAGRG</sequence>
<dbReference type="InterPro" id="IPR029016">
    <property type="entry name" value="GAF-like_dom_sf"/>
</dbReference>
<evidence type="ECO:0000313" key="2">
    <source>
        <dbReference type="EMBL" id="UYG53821.1"/>
    </source>
</evidence>